<dbReference type="GO" id="GO:0012505">
    <property type="term" value="C:endomembrane system"/>
    <property type="evidence" value="ECO:0000318"/>
    <property type="project" value="GO_Central"/>
</dbReference>
<dbReference type="GO" id="GO:0006886">
    <property type="term" value="P:intracellular protein transport"/>
    <property type="evidence" value="ECO:0000318"/>
    <property type="project" value="GO_Central"/>
</dbReference>
<dbReference type="PANTHER" id="PTHR19957:SF368">
    <property type="entry name" value="SYNTAXIN-24-RELATED"/>
    <property type="match status" value="1"/>
</dbReference>
<dbReference type="Gene3D" id="1.20.5.110">
    <property type="match status" value="1"/>
</dbReference>
<accession>A0A804MYP8</accession>
<dbReference type="PANTHER" id="PTHR19957">
    <property type="entry name" value="SYNTAXIN"/>
    <property type="match status" value="1"/>
</dbReference>
<protein>
    <recommendedName>
        <fullName evidence="3">t-SNARE coiled-coil homology domain-containing protein</fullName>
    </recommendedName>
</protein>
<dbReference type="PROSITE" id="PS50192">
    <property type="entry name" value="T_SNARE"/>
    <property type="match status" value="1"/>
</dbReference>
<evidence type="ECO:0000256" key="2">
    <source>
        <dbReference type="ARBA" id="ARBA00022927"/>
    </source>
</evidence>
<name>A0A804MYP8_MAIZE</name>
<comment type="similarity">
    <text evidence="1">Belongs to the syntaxin family.</text>
</comment>
<dbReference type="Pfam" id="PF05739">
    <property type="entry name" value="SNARE"/>
    <property type="match status" value="1"/>
</dbReference>
<organism evidence="4 5">
    <name type="scientific">Zea mays</name>
    <name type="common">Maize</name>
    <dbReference type="NCBI Taxonomy" id="4577"/>
    <lineage>
        <taxon>Eukaryota</taxon>
        <taxon>Viridiplantae</taxon>
        <taxon>Streptophyta</taxon>
        <taxon>Embryophyta</taxon>
        <taxon>Tracheophyta</taxon>
        <taxon>Spermatophyta</taxon>
        <taxon>Magnoliopsida</taxon>
        <taxon>Liliopsida</taxon>
        <taxon>Poales</taxon>
        <taxon>Poaceae</taxon>
        <taxon>PACMAD clade</taxon>
        <taxon>Panicoideae</taxon>
        <taxon>Andropogonodae</taxon>
        <taxon>Andropogoneae</taxon>
        <taxon>Tripsacinae</taxon>
        <taxon>Zea</taxon>
    </lineage>
</organism>
<dbReference type="GO" id="GO:0048278">
    <property type="term" value="P:vesicle docking"/>
    <property type="evidence" value="ECO:0000318"/>
    <property type="project" value="GO_Central"/>
</dbReference>
<dbReference type="EnsemblPlants" id="Zm00001eb121660_T002">
    <property type="protein sequence ID" value="Zm00001eb121660_P002"/>
    <property type="gene ID" value="Zm00001eb121660"/>
</dbReference>
<keyword evidence="2" id="KW-0653">Protein transport</keyword>
<feature type="domain" description="T-SNARE coiled-coil homology" evidence="3">
    <location>
        <begin position="123"/>
        <end position="185"/>
    </location>
</feature>
<dbReference type="SMART" id="SM00397">
    <property type="entry name" value="t_SNARE"/>
    <property type="match status" value="1"/>
</dbReference>
<dbReference type="InterPro" id="IPR006011">
    <property type="entry name" value="Syntaxin_N"/>
</dbReference>
<evidence type="ECO:0000256" key="1">
    <source>
        <dbReference type="ARBA" id="ARBA00009063"/>
    </source>
</evidence>
<keyword evidence="5" id="KW-1185">Reference proteome</keyword>
<reference evidence="4" key="3">
    <citation type="submission" date="2021-05" db="UniProtKB">
        <authorList>
            <consortium name="EnsemblPlants"/>
        </authorList>
    </citation>
    <scope>IDENTIFICATION</scope>
    <source>
        <strain evidence="4">cv. B73</strain>
    </source>
</reference>
<dbReference type="Gramene" id="Zm00001eb121660_T002">
    <property type="protein sequence ID" value="Zm00001eb121660_P002"/>
    <property type="gene ID" value="Zm00001eb121660"/>
</dbReference>
<proteinExistence type="inferred from homology"/>
<dbReference type="PROSITE" id="PS00914">
    <property type="entry name" value="SYNTAXIN"/>
    <property type="match status" value="1"/>
</dbReference>
<dbReference type="Gene3D" id="1.20.58.70">
    <property type="match status" value="1"/>
</dbReference>
<dbReference type="InterPro" id="IPR045242">
    <property type="entry name" value="Syntaxin"/>
</dbReference>
<reference evidence="5" key="1">
    <citation type="submission" date="2015-12" db="EMBL/GenBank/DDBJ databases">
        <title>Update maize B73 reference genome by single molecule sequencing technologies.</title>
        <authorList>
            <consortium name="Maize Genome Sequencing Project"/>
            <person name="Ware D."/>
        </authorList>
    </citation>
    <scope>NUCLEOTIDE SEQUENCE [LARGE SCALE GENOMIC DNA]</scope>
    <source>
        <strain evidence="5">cv. B73</strain>
    </source>
</reference>
<evidence type="ECO:0000313" key="5">
    <source>
        <dbReference type="Proteomes" id="UP000007305"/>
    </source>
</evidence>
<dbReference type="Pfam" id="PF14523">
    <property type="entry name" value="Syntaxin_2"/>
    <property type="match status" value="1"/>
</dbReference>
<reference evidence="4" key="2">
    <citation type="submission" date="2019-07" db="EMBL/GenBank/DDBJ databases">
        <authorList>
            <person name="Seetharam A."/>
            <person name="Woodhouse M."/>
            <person name="Cannon E."/>
        </authorList>
    </citation>
    <scope>NUCLEOTIDE SEQUENCE [LARGE SCALE GENOMIC DNA]</scope>
    <source>
        <strain evidence="4">cv. B73</strain>
    </source>
</reference>
<dbReference type="GO" id="GO:0031201">
    <property type="term" value="C:SNARE complex"/>
    <property type="evidence" value="ECO:0000318"/>
    <property type="project" value="GO_Central"/>
</dbReference>
<dbReference type="CDD" id="cd15840">
    <property type="entry name" value="SNARE_Qa"/>
    <property type="match status" value="1"/>
</dbReference>
<keyword evidence="2" id="KW-0813">Transport</keyword>
<sequence length="199" mass="21951">MTRCFSWRSLRRVGSTDDARCLGGRRWPDGSGRRAGVVLLNTVDISTEAAVEQPSAGALMLPHKTRQQITQLLVKDTSDKLKQASEADHRVQVSATKKIAKDFQAVLKEFQKAQRLASSWIMRQLVEERDQGIQEIQHQITEVNEIFKDLAVLVHGQGAMIDDIDSHIDNAAASTMQAKGQLSKAAKNSSLICLLLSSS</sequence>
<dbReference type="InterPro" id="IPR000727">
    <property type="entry name" value="T_SNARE_dom"/>
</dbReference>
<dbReference type="InterPro" id="IPR006012">
    <property type="entry name" value="Syntaxin/epimorphin_CS"/>
</dbReference>
<evidence type="ECO:0000259" key="3">
    <source>
        <dbReference type="PROSITE" id="PS50192"/>
    </source>
</evidence>
<dbReference type="GO" id="GO:0000149">
    <property type="term" value="F:SNARE binding"/>
    <property type="evidence" value="ECO:0000318"/>
    <property type="project" value="GO_Central"/>
</dbReference>
<dbReference type="InterPro" id="IPR010989">
    <property type="entry name" value="SNARE"/>
</dbReference>
<dbReference type="InParanoid" id="A0A804MYP8"/>
<dbReference type="Proteomes" id="UP000007305">
    <property type="component" value="Chromosome 3"/>
</dbReference>
<evidence type="ECO:0000313" key="4">
    <source>
        <dbReference type="EnsemblPlants" id="Zm00001eb121660_P002"/>
    </source>
</evidence>
<dbReference type="GO" id="GO:0006906">
    <property type="term" value="P:vesicle fusion"/>
    <property type="evidence" value="ECO:0000318"/>
    <property type="project" value="GO_Central"/>
</dbReference>
<dbReference type="GO" id="GO:0005484">
    <property type="term" value="F:SNAP receptor activity"/>
    <property type="evidence" value="ECO:0000318"/>
    <property type="project" value="GO_Central"/>
</dbReference>
<dbReference type="AlphaFoldDB" id="A0A804MYP8"/>
<dbReference type="SUPFAM" id="SSF47661">
    <property type="entry name" value="t-snare proteins"/>
    <property type="match status" value="1"/>
</dbReference>